<keyword evidence="3" id="KW-0808">Transferase</keyword>
<gene>
    <name evidence="3" type="ORF">BJN34_21705</name>
</gene>
<accession>A0A1U9UVN2</accession>
<dbReference type="KEGG" id="cuh:BJN34_21705"/>
<dbReference type="InterPro" id="IPR001296">
    <property type="entry name" value="Glyco_trans_1"/>
</dbReference>
<dbReference type="RefSeq" id="WP_078198956.1">
    <property type="nucleotide sequence ID" value="NZ_CP017758.1"/>
</dbReference>
<organism evidence="3 4">
    <name type="scientific">Cupriavidus necator</name>
    <name type="common">Alcaligenes eutrophus</name>
    <name type="synonym">Ralstonia eutropha</name>
    <dbReference type="NCBI Taxonomy" id="106590"/>
    <lineage>
        <taxon>Bacteria</taxon>
        <taxon>Pseudomonadati</taxon>
        <taxon>Pseudomonadota</taxon>
        <taxon>Betaproteobacteria</taxon>
        <taxon>Burkholderiales</taxon>
        <taxon>Burkholderiaceae</taxon>
        <taxon>Cupriavidus</taxon>
    </lineage>
</organism>
<name>A0A1U9UVN2_CUPNE</name>
<dbReference type="Proteomes" id="UP000189627">
    <property type="component" value="Chromosome 2"/>
</dbReference>
<dbReference type="PANTHER" id="PTHR46401">
    <property type="entry name" value="GLYCOSYLTRANSFERASE WBBK-RELATED"/>
    <property type="match status" value="1"/>
</dbReference>
<dbReference type="Gene3D" id="3.40.50.2000">
    <property type="entry name" value="Glycogen Phosphorylase B"/>
    <property type="match status" value="1"/>
</dbReference>
<evidence type="ECO:0000313" key="4">
    <source>
        <dbReference type="Proteomes" id="UP000189627"/>
    </source>
</evidence>
<feature type="compositionally biased region" description="Acidic residues" evidence="1">
    <location>
        <begin position="411"/>
        <end position="420"/>
    </location>
</feature>
<evidence type="ECO:0000256" key="1">
    <source>
        <dbReference type="SAM" id="MobiDB-lite"/>
    </source>
</evidence>
<protein>
    <submittedName>
        <fullName evidence="3">Glycosyltransferase family 1 protein</fullName>
    </submittedName>
</protein>
<dbReference type="AlphaFoldDB" id="A0A1U9UVN2"/>
<sequence length="420" mass="44805">MRRLLIDCTRTVRANLHTGIQRVVRQTLYAASALAARGEAVPVVPVVCEHGRFTPLAHLAPHPFEGPRRALAVSAGTQPPGPGDVLLLADAAWYVDDIAPAIRRARNGGACVVPVVHDLISIQHPEWFDTGVGARFAAYLEAVLPLAGMAVCVSRATREALYDWLRGHADPSVQRLAATLPCQVNHPGADGVDAALAVHASPAVRAAFAREDGETCVIQVGSIEPRKQHALVLDAFEQAWESGATLRLVLIGSHGWKTAGFAGRVARHPELGRRLFHLQRVADADLAWAYRSADASVHASAIEGFGLPVAESGHHGMPVLLSDTPIHREVGGPLASYFPQHDAAALAGLLESLAGERRAEREFEPGWAIAAGHRGWAQSTRALLQLLARADRPGTGTAFRSDAGTDARTDAEEEPECLPL</sequence>
<feature type="region of interest" description="Disordered" evidence="1">
    <location>
        <begin position="394"/>
        <end position="420"/>
    </location>
</feature>
<dbReference type="Pfam" id="PF00534">
    <property type="entry name" value="Glycos_transf_1"/>
    <property type="match status" value="1"/>
</dbReference>
<dbReference type="OrthoDB" id="433681at2"/>
<proteinExistence type="predicted"/>
<dbReference type="GO" id="GO:0016757">
    <property type="term" value="F:glycosyltransferase activity"/>
    <property type="evidence" value="ECO:0007669"/>
    <property type="project" value="InterPro"/>
</dbReference>
<evidence type="ECO:0000313" key="3">
    <source>
        <dbReference type="EMBL" id="AQV96487.1"/>
    </source>
</evidence>
<dbReference type="EMBL" id="CP017758">
    <property type="protein sequence ID" value="AQV96487.1"/>
    <property type="molecule type" value="Genomic_DNA"/>
</dbReference>
<evidence type="ECO:0000259" key="2">
    <source>
        <dbReference type="Pfam" id="PF00534"/>
    </source>
</evidence>
<feature type="domain" description="Glycosyl transferase family 1" evidence="2">
    <location>
        <begin position="205"/>
        <end position="356"/>
    </location>
</feature>
<dbReference type="SUPFAM" id="SSF53756">
    <property type="entry name" value="UDP-Glycosyltransferase/glycogen phosphorylase"/>
    <property type="match status" value="1"/>
</dbReference>
<reference evidence="4" key="1">
    <citation type="submission" date="2017-02" db="EMBL/GenBank/DDBJ databases">
        <title>Complete genome sequence of Cupriavidus necator strain NH9, a 3-chlorobenzoate degrader.</title>
        <authorList>
            <person name="Moriuchi R."/>
            <person name="Dohra H."/>
            <person name="Ogawa N."/>
        </authorList>
    </citation>
    <scope>NUCLEOTIDE SEQUENCE [LARGE SCALE GENOMIC DNA]</scope>
    <source>
        <strain evidence="4">NH9</strain>
    </source>
</reference>
<dbReference type="PANTHER" id="PTHR46401:SF9">
    <property type="entry name" value="MANNOSYLTRANSFERASE A"/>
    <property type="match status" value="1"/>
</dbReference>
<dbReference type="CDD" id="cd03809">
    <property type="entry name" value="GT4_MtfB-like"/>
    <property type="match status" value="1"/>
</dbReference>